<dbReference type="AlphaFoldDB" id="A0A0C2J6F5"/>
<evidence type="ECO:0000313" key="5">
    <source>
        <dbReference type="Proteomes" id="UP000031668"/>
    </source>
</evidence>
<proteinExistence type="predicted"/>
<feature type="domain" description="CCHC-type" evidence="2">
    <location>
        <begin position="25"/>
        <end position="39"/>
    </location>
</feature>
<dbReference type="OrthoDB" id="115435at2759"/>
<dbReference type="SUPFAM" id="SSF57756">
    <property type="entry name" value="Retrovirus zinc finger-like domains"/>
    <property type="match status" value="1"/>
</dbReference>
<dbReference type="Gene3D" id="3.10.10.10">
    <property type="entry name" value="HIV Type 1 Reverse Transcriptase, subunit A, domain 1"/>
    <property type="match status" value="1"/>
</dbReference>
<protein>
    <recommendedName>
        <fullName evidence="2">CCHC-type domain-containing protein</fullName>
    </recommendedName>
</protein>
<dbReference type="SUPFAM" id="SSF56672">
    <property type="entry name" value="DNA/RNA polymerases"/>
    <property type="match status" value="1"/>
</dbReference>
<evidence type="ECO:0000259" key="2">
    <source>
        <dbReference type="PROSITE" id="PS50158"/>
    </source>
</evidence>
<dbReference type="EMBL" id="JWZT01002172">
    <property type="protein sequence ID" value="KII70123.1"/>
    <property type="molecule type" value="Genomic_DNA"/>
</dbReference>
<evidence type="ECO:0000256" key="1">
    <source>
        <dbReference type="PROSITE-ProRule" id="PRU00047"/>
    </source>
</evidence>
<keyword evidence="5" id="KW-1185">Reference proteome</keyword>
<dbReference type="GO" id="GO:0003676">
    <property type="term" value="F:nucleic acid binding"/>
    <property type="evidence" value="ECO:0007669"/>
    <property type="project" value="InterPro"/>
</dbReference>
<dbReference type="Proteomes" id="UP000031668">
    <property type="component" value="Unassembled WGS sequence"/>
</dbReference>
<name>A0A0C2J6F5_THEKT</name>
<organism evidence="4 5">
    <name type="scientific">Thelohanellus kitauei</name>
    <name type="common">Myxosporean</name>
    <dbReference type="NCBI Taxonomy" id="669202"/>
    <lineage>
        <taxon>Eukaryota</taxon>
        <taxon>Metazoa</taxon>
        <taxon>Cnidaria</taxon>
        <taxon>Myxozoa</taxon>
        <taxon>Myxosporea</taxon>
        <taxon>Bivalvulida</taxon>
        <taxon>Platysporina</taxon>
        <taxon>Myxobolidae</taxon>
        <taxon>Thelohanellus</taxon>
    </lineage>
</organism>
<dbReference type="InterPro" id="IPR036875">
    <property type="entry name" value="Znf_CCHC_sf"/>
</dbReference>
<dbReference type="InterPro" id="IPR043502">
    <property type="entry name" value="DNA/RNA_pol_sf"/>
</dbReference>
<dbReference type="InterPro" id="IPR053134">
    <property type="entry name" value="RNA-dir_DNA_polymerase"/>
</dbReference>
<dbReference type="GO" id="GO:0008270">
    <property type="term" value="F:zinc ion binding"/>
    <property type="evidence" value="ECO:0007669"/>
    <property type="project" value="UniProtKB-KW"/>
</dbReference>
<evidence type="ECO:0000313" key="4">
    <source>
        <dbReference type="EMBL" id="KII73379.1"/>
    </source>
</evidence>
<keyword evidence="1" id="KW-0863">Zinc-finger</keyword>
<dbReference type="PROSITE" id="PS50158">
    <property type="entry name" value="ZF_CCHC"/>
    <property type="match status" value="1"/>
</dbReference>
<dbReference type="Gene3D" id="4.10.60.10">
    <property type="entry name" value="Zinc finger, CCHC-type"/>
    <property type="match status" value="1"/>
</dbReference>
<evidence type="ECO:0000313" key="3">
    <source>
        <dbReference type="EMBL" id="KII70123.1"/>
    </source>
</evidence>
<keyword evidence="1" id="KW-0862">Zinc</keyword>
<dbReference type="PANTHER" id="PTHR24559:SF444">
    <property type="entry name" value="REVERSE TRANSCRIPTASE DOMAIN-CONTAINING PROTEIN"/>
    <property type="match status" value="1"/>
</dbReference>
<dbReference type="PANTHER" id="PTHR24559">
    <property type="entry name" value="TRANSPOSON TY3-I GAG-POL POLYPROTEIN"/>
    <property type="match status" value="1"/>
</dbReference>
<reference evidence="4 5" key="1">
    <citation type="journal article" date="2014" name="Genome Biol. Evol.">
        <title>The genome of the myxosporean Thelohanellus kitauei shows adaptations to nutrient acquisition within its fish host.</title>
        <authorList>
            <person name="Yang Y."/>
            <person name="Xiong J."/>
            <person name="Zhou Z."/>
            <person name="Huo F."/>
            <person name="Miao W."/>
            <person name="Ran C."/>
            <person name="Liu Y."/>
            <person name="Zhang J."/>
            <person name="Feng J."/>
            <person name="Wang M."/>
            <person name="Wang M."/>
            <person name="Wang L."/>
            <person name="Yao B."/>
        </authorList>
    </citation>
    <scope>NUCLEOTIDE SEQUENCE [LARGE SCALE GENOMIC DNA]</scope>
    <source>
        <strain evidence="4">Wuqing</strain>
    </source>
</reference>
<gene>
    <name evidence="3" type="ORF">RF11_10011</name>
    <name evidence="4" type="ORF">RF11_12337</name>
</gene>
<comment type="caution">
    <text evidence="4">The sequence shown here is derived from an EMBL/GenBank/DDBJ whole genome shotgun (WGS) entry which is preliminary data.</text>
</comment>
<accession>A0A0C2J6F5</accession>
<dbReference type="EMBL" id="JWZT01000860">
    <property type="protein sequence ID" value="KII73379.1"/>
    <property type="molecule type" value="Genomic_DNA"/>
</dbReference>
<keyword evidence="1" id="KW-0479">Metal-binding</keyword>
<dbReference type="InterPro" id="IPR001878">
    <property type="entry name" value="Znf_CCHC"/>
</dbReference>
<sequence length="176" mass="20067">MEKNEETLHDDVNLIIWTNRSDVICFKCKRRGHITRDCRWRINQNGDEPYQVLSGQNHNPILGNDFIQTLGLIVRASAAGVEIARKEPNDFSESPPPIETTTLIQLQYKDKIINQMNTLIDNGIIRLISSPYCAPAVNVPKKNGDIIICVDYRALNRITNRDAYPLVLINYVHTPL</sequence>